<comment type="catalytic activity">
    <reaction evidence="1">
        <text>Exonucleolytic cleavage in the 3'- to 5'-direction to yield nucleoside 5'-phosphates.</text>
        <dbReference type="EC" id="3.1.13.1"/>
    </reaction>
</comment>
<dbReference type="SUPFAM" id="SSF50249">
    <property type="entry name" value="Nucleic acid-binding proteins"/>
    <property type="match status" value="2"/>
</dbReference>
<dbReference type="GO" id="GO:0005829">
    <property type="term" value="C:cytosol"/>
    <property type="evidence" value="ECO:0007669"/>
    <property type="project" value="TreeGrafter"/>
</dbReference>
<dbReference type="InterPro" id="IPR050180">
    <property type="entry name" value="RNR_Ribonuclease"/>
</dbReference>
<keyword evidence="6" id="KW-0269">Exonuclease</keyword>
<keyword evidence="4" id="KW-0540">Nuclease</keyword>
<name>A0A6J4QQH9_9ACTN</name>
<dbReference type="GO" id="GO:0003723">
    <property type="term" value="F:RNA binding"/>
    <property type="evidence" value="ECO:0007669"/>
    <property type="project" value="UniProtKB-KW"/>
</dbReference>
<keyword evidence="5" id="KW-0378">Hydrolase</keyword>
<dbReference type="Pfam" id="PF00773">
    <property type="entry name" value="RNB"/>
    <property type="match status" value="1"/>
</dbReference>
<dbReference type="InterPro" id="IPR012340">
    <property type="entry name" value="NA-bd_OB-fold"/>
</dbReference>
<keyword evidence="7" id="KW-0694">RNA-binding</keyword>
<dbReference type="PROSITE" id="PS50126">
    <property type="entry name" value="S1"/>
    <property type="match status" value="1"/>
</dbReference>
<keyword evidence="3" id="KW-0963">Cytoplasm</keyword>
<evidence type="ECO:0000256" key="1">
    <source>
        <dbReference type="ARBA" id="ARBA00001849"/>
    </source>
</evidence>
<evidence type="ECO:0000313" key="9">
    <source>
        <dbReference type="EMBL" id="CAA9447569.1"/>
    </source>
</evidence>
<dbReference type="Pfam" id="PF00575">
    <property type="entry name" value="S1"/>
    <property type="match status" value="1"/>
</dbReference>
<dbReference type="GO" id="GO:0008859">
    <property type="term" value="F:exoribonuclease II activity"/>
    <property type="evidence" value="ECO:0007669"/>
    <property type="project" value="UniProtKB-EC"/>
</dbReference>
<evidence type="ECO:0000256" key="3">
    <source>
        <dbReference type="ARBA" id="ARBA00022490"/>
    </source>
</evidence>
<evidence type="ECO:0000256" key="7">
    <source>
        <dbReference type="ARBA" id="ARBA00022884"/>
    </source>
</evidence>
<dbReference type="InterPro" id="IPR001900">
    <property type="entry name" value="RNase_II/R"/>
</dbReference>
<dbReference type="AlphaFoldDB" id="A0A6J4QQH9"/>
<dbReference type="PROSITE" id="PS01175">
    <property type="entry name" value="RIBONUCLEASE_II"/>
    <property type="match status" value="1"/>
</dbReference>
<dbReference type="SMART" id="SM00316">
    <property type="entry name" value="S1"/>
    <property type="match status" value="1"/>
</dbReference>
<dbReference type="InterPro" id="IPR022966">
    <property type="entry name" value="RNase_II/R_CS"/>
</dbReference>
<dbReference type="InterPro" id="IPR003029">
    <property type="entry name" value="S1_domain"/>
</dbReference>
<reference evidence="9" key="1">
    <citation type="submission" date="2020-02" db="EMBL/GenBank/DDBJ databases">
        <authorList>
            <person name="Meier V. D."/>
        </authorList>
    </citation>
    <scope>NUCLEOTIDE SEQUENCE</scope>
    <source>
        <strain evidence="9">AVDCRST_MAG37</strain>
    </source>
</reference>
<organism evidence="9">
    <name type="scientific">uncultured Rubrobacteraceae bacterium</name>
    <dbReference type="NCBI Taxonomy" id="349277"/>
    <lineage>
        <taxon>Bacteria</taxon>
        <taxon>Bacillati</taxon>
        <taxon>Actinomycetota</taxon>
        <taxon>Rubrobacteria</taxon>
        <taxon>Rubrobacterales</taxon>
        <taxon>Rubrobacteraceae</taxon>
        <taxon>environmental samples</taxon>
    </lineage>
</organism>
<accession>A0A6J4QQH9</accession>
<evidence type="ECO:0000256" key="5">
    <source>
        <dbReference type="ARBA" id="ARBA00022801"/>
    </source>
</evidence>
<dbReference type="PANTHER" id="PTHR23355">
    <property type="entry name" value="RIBONUCLEASE"/>
    <property type="match status" value="1"/>
</dbReference>
<dbReference type="PANTHER" id="PTHR23355:SF9">
    <property type="entry name" value="DIS3-LIKE EXONUCLEASE 2"/>
    <property type="match status" value="1"/>
</dbReference>
<dbReference type="Gene3D" id="2.40.50.140">
    <property type="entry name" value="Nucleic acid-binding proteins"/>
    <property type="match status" value="1"/>
</dbReference>
<gene>
    <name evidence="9" type="ORF">AVDCRST_MAG37-1986</name>
</gene>
<dbReference type="NCBIfam" id="TIGR00358">
    <property type="entry name" value="3_prime_RNase"/>
    <property type="match status" value="1"/>
</dbReference>
<dbReference type="GO" id="GO:0006402">
    <property type="term" value="P:mRNA catabolic process"/>
    <property type="evidence" value="ECO:0007669"/>
    <property type="project" value="TreeGrafter"/>
</dbReference>
<evidence type="ECO:0000256" key="4">
    <source>
        <dbReference type="ARBA" id="ARBA00022722"/>
    </source>
</evidence>
<evidence type="ECO:0000256" key="2">
    <source>
        <dbReference type="ARBA" id="ARBA00012163"/>
    </source>
</evidence>
<sequence>MILPAQLVRRGKYSVADPLFVEERRPVLVARKLRRGADAGDIVLVRVREKGRSLRGEVVKVLGLSSDPRNVYDALFASVETSREFSAKVEEASVSAARKEHGSHEDLRWLPTVTIDGVDAKDFDDAISIGRTDEGGYRLWVHIADVTHYVRPGSPLDREARRRGSSVYLPGTVAPMLPRQLSEGVCSLREGEEKATVTVEMEITPSGEVKKSRAYRSLTISDARLTYEGVDAFLRGEGETRQPELVRAAHELSRRLKTRAAMRGKLELDGREPEYEIDESGVPIGSKVRRSTPARELIEELMILANEAVARMIRGKPGAVHRVHESPDAEDMEKLAERLAAVGIDAEPAPENLGTISQTAKSDAVNYLILRSIPRAFYSPGSLGHFGLALENYTHFTSPIRRYSDVLVHRALLGDEAPEDVTAAAGHVSEREWRSTLCERTADAYTLMWLMRDRVGENLEGVVVSTAVFGLFVELETGPTGLVHVSKLPGWWRLEPSGVVLSNDTIGASYRVGDKVLVELLDVLPLMQRAELRVVKRL</sequence>
<dbReference type="EC" id="3.1.13.1" evidence="2"/>
<dbReference type="EMBL" id="CADCVD010000094">
    <property type="protein sequence ID" value="CAA9447569.1"/>
    <property type="molecule type" value="Genomic_DNA"/>
</dbReference>
<evidence type="ECO:0000259" key="8">
    <source>
        <dbReference type="PROSITE" id="PS50126"/>
    </source>
</evidence>
<dbReference type="InterPro" id="IPR004476">
    <property type="entry name" value="RNase_II/RNase_R"/>
</dbReference>
<dbReference type="SMART" id="SM00955">
    <property type="entry name" value="RNB"/>
    <property type="match status" value="1"/>
</dbReference>
<feature type="domain" description="S1 motif" evidence="8">
    <location>
        <begin position="456"/>
        <end position="537"/>
    </location>
</feature>
<evidence type="ECO:0000256" key="6">
    <source>
        <dbReference type="ARBA" id="ARBA00022839"/>
    </source>
</evidence>
<protein>
    <recommendedName>
        <fullName evidence="2">exoribonuclease II</fullName>
        <ecNumber evidence="2">3.1.13.1</ecNumber>
    </recommendedName>
</protein>
<proteinExistence type="predicted"/>